<evidence type="ECO:0000313" key="1">
    <source>
        <dbReference type="Proteomes" id="UP000887565"/>
    </source>
</evidence>
<accession>A0A915KTS4</accession>
<name>A0A915KTS4_ROMCU</name>
<proteinExistence type="predicted"/>
<reference evidence="2" key="1">
    <citation type="submission" date="2022-11" db="UniProtKB">
        <authorList>
            <consortium name="WormBaseParasite"/>
        </authorList>
    </citation>
    <scope>IDENTIFICATION</scope>
</reference>
<evidence type="ECO:0000313" key="2">
    <source>
        <dbReference type="WBParaSite" id="nRc.2.0.1.t40998-RA"/>
    </source>
</evidence>
<organism evidence="1 2">
    <name type="scientific">Romanomermis culicivorax</name>
    <name type="common">Nematode worm</name>
    <dbReference type="NCBI Taxonomy" id="13658"/>
    <lineage>
        <taxon>Eukaryota</taxon>
        <taxon>Metazoa</taxon>
        <taxon>Ecdysozoa</taxon>
        <taxon>Nematoda</taxon>
        <taxon>Enoplea</taxon>
        <taxon>Dorylaimia</taxon>
        <taxon>Mermithida</taxon>
        <taxon>Mermithoidea</taxon>
        <taxon>Mermithidae</taxon>
        <taxon>Romanomermis</taxon>
    </lineage>
</organism>
<sequence length="64" mass="7151">MMYGKHGMQATKQSPQLQVSQKKATGTNFHSFQMVKLFLCGFLPSIDKTSGLQGFSQIARRLTD</sequence>
<dbReference type="WBParaSite" id="nRc.2.0.1.t40998-RA">
    <property type="protein sequence ID" value="nRc.2.0.1.t40998-RA"/>
    <property type="gene ID" value="nRc.2.0.1.g40998"/>
</dbReference>
<keyword evidence="1" id="KW-1185">Reference proteome</keyword>
<dbReference type="Proteomes" id="UP000887565">
    <property type="component" value="Unplaced"/>
</dbReference>
<protein>
    <submittedName>
        <fullName evidence="2">Uncharacterized protein</fullName>
    </submittedName>
</protein>
<dbReference type="AlphaFoldDB" id="A0A915KTS4"/>